<gene>
    <name evidence="1" type="ORF">NOF55_20165</name>
</gene>
<keyword evidence="2" id="KW-1185">Reference proteome</keyword>
<name>A0AAE3SWI2_9HYPH</name>
<accession>A0AAE3SWI2</accession>
<evidence type="ECO:0000313" key="2">
    <source>
        <dbReference type="Proteomes" id="UP001208771"/>
    </source>
</evidence>
<dbReference type="EMBL" id="JANFPI010000007">
    <property type="protein sequence ID" value="MCX8999425.1"/>
    <property type="molecule type" value="Genomic_DNA"/>
</dbReference>
<dbReference type="AlphaFoldDB" id="A0AAE3SWI2"/>
<protein>
    <submittedName>
        <fullName evidence="1">Uncharacterized protein</fullName>
    </submittedName>
</protein>
<evidence type="ECO:0000313" key="1">
    <source>
        <dbReference type="EMBL" id="MCX8999425.1"/>
    </source>
</evidence>
<sequence>MRREVLTRHLLAQQPGEADKTRVGIAARGEAEFWHVDQHCFEQFFVLAAWYCR</sequence>
<dbReference type="Proteomes" id="UP001208771">
    <property type="component" value="Unassembled WGS sequence"/>
</dbReference>
<comment type="caution">
    <text evidence="1">The sequence shown here is derived from an EMBL/GenBank/DDBJ whole genome shotgun (WGS) entry which is preliminary data.</text>
</comment>
<organism evidence="1 2">
    <name type="scientific">Ectorhizobium quercum</name>
    <dbReference type="NCBI Taxonomy" id="2965071"/>
    <lineage>
        <taxon>Bacteria</taxon>
        <taxon>Pseudomonadati</taxon>
        <taxon>Pseudomonadota</taxon>
        <taxon>Alphaproteobacteria</taxon>
        <taxon>Hyphomicrobiales</taxon>
        <taxon>Rhizobiaceae</taxon>
        <taxon>Ectorhizobium</taxon>
    </lineage>
</organism>
<proteinExistence type="predicted"/>
<reference evidence="1" key="1">
    <citation type="submission" date="2022-07" db="EMBL/GenBank/DDBJ databases">
        <title>Ectorhizobium quercum gen.nov., sp. nov.</title>
        <authorList>
            <person name="Ma T."/>
            <person name="Li Y."/>
        </authorList>
    </citation>
    <scope>NUCLEOTIDE SEQUENCE</scope>
    <source>
        <strain evidence="1">BDR2-2</strain>
    </source>
</reference>